<dbReference type="EMBL" id="CP103305">
    <property type="protein sequence ID" value="UVS69342.1"/>
    <property type="molecule type" value="Genomic_DNA"/>
</dbReference>
<proteinExistence type="predicted"/>
<dbReference type="InterPro" id="IPR011008">
    <property type="entry name" value="Dimeric_a/b-barrel"/>
</dbReference>
<accession>A0A977IEL3</accession>
<organism evidence="1">
    <name type="scientific">Nitrososphaera viennensis</name>
    <dbReference type="NCBI Taxonomy" id="1034015"/>
    <lineage>
        <taxon>Archaea</taxon>
        <taxon>Nitrososphaerota</taxon>
        <taxon>Nitrososphaeria</taxon>
        <taxon>Nitrososphaerales</taxon>
        <taxon>Nitrososphaeraceae</taxon>
        <taxon>Nitrososphaera</taxon>
    </lineage>
</organism>
<dbReference type="Proteomes" id="UP001059771">
    <property type="component" value="Chromosome"/>
</dbReference>
<protein>
    <submittedName>
        <fullName evidence="1">DUF3291 domain-containing protein</fullName>
    </submittedName>
</protein>
<dbReference type="SUPFAM" id="SSF54909">
    <property type="entry name" value="Dimeric alpha+beta barrel"/>
    <property type="match status" value="1"/>
</dbReference>
<dbReference type="AlphaFoldDB" id="A0A977IEL3"/>
<evidence type="ECO:0000313" key="1">
    <source>
        <dbReference type="EMBL" id="UVS69342.1"/>
    </source>
</evidence>
<gene>
    <name evidence="1" type="ORF">NWT39_00815</name>
</gene>
<dbReference type="GeneID" id="74945432"/>
<dbReference type="RefSeq" id="WP_158435017.1">
    <property type="nucleotide sequence ID" value="NZ_CP103305.1"/>
</dbReference>
<name>A0A977IEL3_9ARCH</name>
<reference evidence="1" key="1">
    <citation type="submission" date="2022-08" db="EMBL/GenBank/DDBJ databases">
        <title>Dynamic responses of ammonia-oxidizing microbial communities induced by reactive oxygen species (ROS) in fluctuating redox aquifers.</title>
        <authorList>
            <person name="Wang P."/>
            <person name="Wang H."/>
        </authorList>
    </citation>
    <scope>NUCLEOTIDE SEQUENCE</scope>
    <source>
        <strain evidence="1">PLX03</strain>
    </source>
</reference>
<sequence>MTSKVLKQAKKSKGMVNYAVKANFPKKHFWTLSIWKDQDSFRNFVMAEPHATAIAKFSRWAGDGSAFVEWASSDGSIDWAEALKRLQSPTFYYGNKNTGA</sequence>